<name>A0A521BTL4_9BACT</name>
<dbReference type="InterPro" id="IPR012373">
    <property type="entry name" value="Ferrdict_sens_TM"/>
</dbReference>
<accession>A0A521BTL4</accession>
<protein>
    <submittedName>
        <fullName evidence="3">FecR family protein</fullName>
    </submittedName>
</protein>
<feature type="transmembrane region" description="Helical" evidence="1">
    <location>
        <begin position="98"/>
        <end position="119"/>
    </location>
</feature>
<keyword evidence="4" id="KW-1185">Reference proteome</keyword>
<dbReference type="AlphaFoldDB" id="A0A521BTL4"/>
<dbReference type="EMBL" id="FXTH01000004">
    <property type="protein sequence ID" value="SMO50493.1"/>
    <property type="molecule type" value="Genomic_DNA"/>
</dbReference>
<gene>
    <name evidence="3" type="ORF">SAMN06265218_1049</name>
</gene>
<dbReference type="GO" id="GO:0016989">
    <property type="term" value="F:sigma factor antagonist activity"/>
    <property type="evidence" value="ECO:0007669"/>
    <property type="project" value="TreeGrafter"/>
</dbReference>
<dbReference type="PANTHER" id="PTHR30273:SF2">
    <property type="entry name" value="PROTEIN FECR"/>
    <property type="match status" value="1"/>
</dbReference>
<keyword evidence="1" id="KW-0812">Transmembrane</keyword>
<keyword evidence="1" id="KW-0472">Membrane</keyword>
<feature type="domain" description="FecR protein" evidence="2">
    <location>
        <begin position="137"/>
        <end position="234"/>
    </location>
</feature>
<dbReference type="Gene3D" id="2.60.120.1440">
    <property type="match status" value="1"/>
</dbReference>
<dbReference type="PIRSF" id="PIRSF018266">
    <property type="entry name" value="FecR"/>
    <property type="match status" value="1"/>
</dbReference>
<sequence length="354" mass="39768">MQKEHYTVPELIQNQSFRRMVKGTAGPGEIRRWNQWMEATDQNRAIAKEAIAEIAGFGFDDPGEVDVQAEWIRLHGSTVGKKGGAFRSVRSRTSSVSWILRVASILIVGGMIGFGLFFYGQDDSSSTRVEQITQERTVRTDQGEHKTIKFSNGSRIIVNSNSALTYRLGLLHNQTIEVVLEGEAYFDAESDSSRKEPMFAIHTPDGDIRDIGTEFLVTVSEDYSRVVLQEGEVQINPGGKGNDEPAVALKKGEMLAFDESEVISRKTVNATFYTSWATGFMQFDETTIQEFAQYVEQRFRVQVQLTDPRLTDIKIDGGVYFRSLEELVRSVSEVALIPVYQSADRETVYIGDNF</sequence>
<proteinExistence type="predicted"/>
<evidence type="ECO:0000256" key="1">
    <source>
        <dbReference type="SAM" id="Phobius"/>
    </source>
</evidence>
<keyword evidence="1" id="KW-1133">Transmembrane helix</keyword>
<dbReference type="InterPro" id="IPR006860">
    <property type="entry name" value="FecR"/>
</dbReference>
<dbReference type="Proteomes" id="UP000317593">
    <property type="component" value="Unassembled WGS sequence"/>
</dbReference>
<dbReference type="Pfam" id="PF04773">
    <property type="entry name" value="FecR"/>
    <property type="match status" value="1"/>
</dbReference>
<evidence type="ECO:0000259" key="2">
    <source>
        <dbReference type="Pfam" id="PF04773"/>
    </source>
</evidence>
<organism evidence="3 4">
    <name type="scientific">Fodinibius sediminis</name>
    <dbReference type="NCBI Taxonomy" id="1214077"/>
    <lineage>
        <taxon>Bacteria</taxon>
        <taxon>Pseudomonadati</taxon>
        <taxon>Balneolota</taxon>
        <taxon>Balneolia</taxon>
        <taxon>Balneolales</taxon>
        <taxon>Balneolaceae</taxon>
        <taxon>Fodinibius</taxon>
    </lineage>
</organism>
<evidence type="ECO:0000313" key="3">
    <source>
        <dbReference type="EMBL" id="SMO50493.1"/>
    </source>
</evidence>
<dbReference type="PANTHER" id="PTHR30273">
    <property type="entry name" value="PERIPLASMIC SIGNAL SENSOR AND SIGMA FACTOR ACTIVATOR FECR-RELATED"/>
    <property type="match status" value="1"/>
</dbReference>
<reference evidence="3 4" key="1">
    <citation type="submission" date="2017-05" db="EMBL/GenBank/DDBJ databases">
        <authorList>
            <person name="Varghese N."/>
            <person name="Submissions S."/>
        </authorList>
    </citation>
    <scope>NUCLEOTIDE SEQUENCE [LARGE SCALE GENOMIC DNA]</scope>
    <source>
        <strain evidence="3 4">DSM 21194</strain>
    </source>
</reference>
<evidence type="ECO:0000313" key="4">
    <source>
        <dbReference type="Proteomes" id="UP000317593"/>
    </source>
</evidence>